<feature type="domain" description="DUF58" evidence="2">
    <location>
        <begin position="33"/>
        <end position="222"/>
    </location>
</feature>
<protein>
    <recommendedName>
        <fullName evidence="2">DUF58 domain-containing protein</fullName>
    </recommendedName>
</protein>
<sequence>MQGEAQRLRTIADGTRRRAAHPAEPPRGAAPVEAEQQTWALVDAPAAMDFGAATMPKRDLATSVVSTVALLAERSRHPVGVRIAYGRMLGTVPAKDGPAPMTSTLRTLLGLPAPARWDVPGVDLAEALDRLHSEHPGPGPRIIAAAFPCGEGGTGPLPWEAPLRRLALRHDVTAVEIPDPRDLDLPDVGVIALVDPATGARREIATSDPLLRDRHAAAATERGRRRLAAFHAAGVTHIRLGAAHAPTHDVPARRRPWTVPGTRASSASGWDR</sequence>
<gene>
    <name evidence="3" type="ORF">ACFO4E_21680</name>
</gene>
<dbReference type="Proteomes" id="UP001595923">
    <property type="component" value="Unassembled WGS sequence"/>
</dbReference>
<accession>A0ABV9E006</accession>
<organism evidence="3 4">
    <name type="scientific">Nocardiopsis mangrovi</name>
    <dbReference type="NCBI Taxonomy" id="1179818"/>
    <lineage>
        <taxon>Bacteria</taxon>
        <taxon>Bacillati</taxon>
        <taxon>Actinomycetota</taxon>
        <taxon>Actinomycetes</taxon>
        <taxon>Streptosporangiales</taxon>
        <taxon>Nocardiopsidaceae</taxon>
        <taxon>Nocardiopsis</taxon>
    </lineage>
</organism>
<evidence type="ECO:0000313" key="3">
    <source>
        <dbReference type="EMBL" id="MFC4564479.1"/>
    </source>
</evidence>
<comment type="caution">
    <text evidence="3">The sequence shown here is derived from an EMBL/GenBank/DDBJ whole genome shotgun (WGS) entry which is preliminary data.</text>
</comment>
<feature type="region of interest" description="Disordered" evidence="1">
    <location>
        <begin position="244"/>
        <end position="272"/>
    </location>
</feature>
<dbReference type="RefSeq" id="WP_378577631.1">
    <property type="nucleotide sequence ID" value="NZ_JBHSFQ010000025.1"/>
</dbReference>
<name>A0ABV9E006_9ACTN</name>
<dbReference type="PANTHER" id="PTHR33608:SF6">
    <property type="entry name" value="BLL2464 PROTEIN"/>
    <property type="match status" value="1"/>
</dbReference>
<feature type="region of interest" description="Disordered" evidence="1">
    <location>
        <begin position="1"/>
        <end position="32"/>
    </location>
</feature>
<keyword evidence="4" id="KW-1185">Reference proteome</keyword>
<evidence type="ECO:0000256" key="1">
    <source>
        <dbReference type="SAM" id="MobiDB-lite"/>
    </source>
</evidence>
<feature type="compositionally biased region" description="Polar residues" evidence="1">
    <location>
        <begin position="263"/>
        <end position="272"/>
    </location>
</feature>
<dbReference type="PANTHER" id="PTHR33608">
    <property type="entry name" value="BLL2464 PROTEIN"/>
    <property type="match status" value="1"/>
</dbReference>
<evidence type="ECO:0000259" key="2">
    <source>
        <dbReference type="Pfam" id="PF01882"/>
    </source>
</evidence>
<dbReference type="InterPro" id="IPR002881">
    <property type="entry name" value="DUF58"/>
</dbReference>
<dbReference type="Pfam" id="PF01882">
    <property type="entry name" value="DUF58"/>
    <property type="match status" value="1"/>
</dbReference>
<evidence type="ECO:0000313" key="4">
    <source>
        <dbReference type="Proteomes" id="UP001595923"/>
    </source>
</evidence>
<dbReference type="EMBL" id="JBHSFQ010000025">
    <property type="protein sequence ID" value="MFC4564479.1"/>
    <property type="molecule type" value="Genomic_DNA"/>
</dbReference>
<proteinExistence type="predicted"/>
<reference evidence="4" key="1">
    <citation type="journal article" date="2019" name="Int. J. Syst. Evol. Microbiol.">
        <title>The Global Catalogue of Microorganisms (GCM) 10K type strain sequencing project: providing services to taxonomists for standard genome sequencing and annotation.</title>
        <authorList>
            <consortium name="The Broad Institute Genomics Platform"/>
            <consortium name="The Broad Institute Genome Sequencing Center for Infectious Disease"/>
            <person name="Wu L."/>
            <person name="Ma J."/>
        </authorList>
    </citation>
    <scope>NUCLEOTIDE SEQUENCE [LARGE SCALE GENOMIC DNA]</scope>
    <source>
        <strain evidence="4">XZYJ18</strain>
    </source>
</reference>